<accession>A0A7X2D4I8</accession>
<dbReference type="EMBL" id="WIVE01000064">
    <property type="protein sequence ID" value="MQX37988.1"/>
    <property type="molecule type" value="Genomic_DNA"/>
</dbReference>
<evidence type="ECO:0000313" key="3">
    <source>
        <dbReference type="Proteomes" id="UP000434582"/>
    </source>
</evidence>
<organism evidence="2 3">
    <name type="scientific">Roseospira navarrensis</name>
    <dbReference type="NCBI Taxonomy" id="140058"/>
    <lineage>
        <taxon>Bacteria</taxon>
        <taxon>Pseudomonadati</taxon>
        <taxon>Pseudomonadota</taxon>
        <taxon>Alphaproteobacteria</taxon>
        <taxon>Rhodospirillales</taxon>
        <taxon>Rhodospirillaceae</taxon>
        <taxon>Roseospira</taxon>
    </lineage>
</organism>
<feature type="compositionally biased region" description="Basic and acidic residues" evidence="1">
    <location>
        <begin position="79"/>
        <end position="90"/>
    </location>
</feature>
<proteinExistence type="predicted"/>
<dbReference type="Proteomes" id="UP000434582">
    <property type="component" value="Unassembled WGS sequence"/>
</dbReference>
<keyword evidence="3" id="KW-1185">Reference proteome</keyword>
<reference evidence="2 3" key="1">
    <citation type="submission" date="2019-10" db="EMBL/GenBank/DDBJ databases">
        <title>Draft whole-genome sequence of the purple nonsulfur photosynthetic bacterium Roseospira navarrensis DSM 15114.</title>
        <authorList>
            <person name="Kyndt J.A."/>
            <person name="Meyer T.E."/>
        </authorList>
    </citation>
    <scope>NUCLEOTIDE SEQUENCE [LARGE SCALE GENOMIC DNA]</scope>
    <source>
        <strain evidence="2 3">DSM 15114</strain>
    </source>
</reference>
<comment type="caution">
    <text evidence="2">The sequence shown here is derived from an EMBL/GenBank/DDBJ whole genome shotgun (WGS) entry which is preliminary data.</text>
</comment>
<evidence type="ECO:0000313" key="2">
    <source>
        <dbReference type="EMBL" id="MQX37988.1"/>
    </source>
</evidence>
<protein>
    <submittedName>
        <fullName evidence="2">Uncharacterized protein</fullName>
    </submittedName>
</protein>
<dbReference type="RefSeq" id="WP_153346011.1">
    <property type="nucleotide sequence ID" value="NZ_WIVE01000064.1"/>
</dbReference>
<evidence type="ECO:0000256" key="1">
    <source>
        <dbReference type="SAM" id="MobiDB-lite"/>
    </source>
</evidence>
<dbReference type="AlphaFoldDB" id="A0A7X2D4I8"/>
<gene>
    <name evidence="2" type="ORF">GHC57_15820</name>
</gene>
<feature type="region of interest" description="Disordered" evidence="1">
    <location>
        <begin position="67"/>
        <end position="90"/>
    </location>
</feature>
<name>A0A7X2D4I8_9PROT</name>
<sequence length="90" mass="10164">MSHQFYGTDGPHSLAHAARAKRDEYLAYLIQAGYRYLVTRLFGTRDRAQRASESLQACYVRDRGLTTMPAPDSLSARNCNDEQDRTHTAA</sequence>
<dbReference type="OrthoDB" id="9935330at2"/>